<proteinExistence type="predicted"/>
<dbReference type="EMBL" id="VDMB01000003">
    <property type="protein sequence ID" value="TYT75589.1"/>
    <property type="molecule type" value="Genomic_DNA"/>
</dbReference>
<comment type="caution">
    <text evidence="4">The sequence shown here is derived from an EMBL/GenBank/DDBJ whole genome shotgun (WGS) entry which is preliminary data.</text>
</comment>
<feature type="chain" id="PRO_5024368468" evidence="2">
    <location>
        <begin position="28"/>
        <end position="312"/>
    </location>
</feature>
<dbReference type="OrthoDB" id="5415289at2"/>
<name>A0A5Q4VD12_9BACT</name>
<feature type="region of interest" description="Disordered" evidence="1">
    <location>
        <begin position="272"/>
        <end position="312"/>
    </location>
</feature>
<keyword evidence="5" id="KW-1185">Reference proteome</keyword>
<evidence type="ECO:0000313" key="5">
    <source>
        <dbReference type="Proteomes" id="UP000321899"/>
    </source>
</evidence>
<feature type="compositionally biased region" description="Basic and acidic residues" evidence="1">
    <location>
        <begin position="274"/>
        <end position="292"/>
    </location>
</feature>
<feature type="domain" description="FecR protein" evidence="3">
    <location>
        <begin position="109"/>
        <end position="197"/>
    </location>
</feature>
<feature type="compositionally biased region" description="Basic and acidic residues" evidence="1">
    <location>
        <begin position="36"/>
        <end position="49"/>
    </location>
</feature>
<sequence length="312" mass="34686">MLLPSARSYAFLLCIFLSFFIFSSASAQGNTPQKPSETEIKLNAPKDESLSSAISEEEKMTEEDMAYENSQKPSGLSLIMTEGPVRILETGSPFPKSPGELPRVLNTGDKVQTQRNARAFILSADSEVILDADSIFNVLEADSAQLESGVALFEITARDGRRITAQTPLVVIGVKGTNFLVSSNEKREDVALFKGHVGIERQDRQAMAHYTAKKPGEMTFSEYAAFQKKSFGDYRKMLLQDFSDYKATMAAEFQAFKEEIDLRPGKKLTIGAGEKPEAVEAEVDKETQEKARSLQQWKKRSESSLKQTQEKE</sequence>
<evidence type="ECO:0000256" key="2">
    <source>
        <dbReference type="SAM" id="SignalP"/>
    </source>
</evidence>
<gene>
    <name evidence="4" type="ORF">FIM25_03890</name>
</gene>
<reference evidence="4 5" key="1">
    <citation type="submission" date="2019-06" db="EMBL/GenBank/DDBJ databases">
        <title>Desulfobotulus mexicanus sp. nov., a novel sulfate-reducing bacterium isolated from the sediment of an alkaline crater lake in Mexico.</title>
        <authorList>
            <person name="Hirschler-Rea A."/>
        </authorList>
    </citation>
    <scope>NUCLEOTIDE SEQUENCE [LARGE SCALE GENOMIC DNA]</scope>
    <source>
        <strain evidence="4 5">PAR22N</strain>
    </source>
</reference>
<evidence type="ECO:0000259" key="3">
    <source>
        <dbReference type="Pfam" id="PF04773"/>
    </source>
</evidence>
<dbReference type="InterPro" id="IPR006860">
    <property type="entry name" value="FecR"/>
</dbReference>
<feature type="compositionally biased region" description="Basic and acidic residues" evidence="1">
    <location>
        <begin position="299"/>
        <end position="312"/>
    </location>
</feature>
<accession>A0A5Q4VD12</accession>
<organism evidence="4 5">
    <name type="scientific">Desulfobotulus mexicanus</name>
    <dbReference type="NCBI Taxonomy" id="2586642"/>
    <lineage>
        <taxon>Bacteria</taxon>
        <taxon>Pseudomonadati</taxon>
        <taxon>Thermodesulfobacteriota</taxon>
        <taxon>Desulfobacteria</taxon>
        <taxon>Desulfobacterales</taxon>
        <taxon>Desulfobacteraceae</taxon>
        <taxon>Desulfobotulus</taxon>
    </lineage>
</organism>
<feature type="region of interest" description="Disordered" evidence="1">
    <location>
        <begin position="28"/>
        <end position="60"/>
    </location>
</feature>
<feature type="signal peptide" evidence="2">
    <location>
        <begin position="1"/>
        <end position="27"/>
    </location>
</feature>
<dbReference type="PANTHER" id="PTHR38731">
    <property type="entry name" value="LIPL45-RELATED LIPOPROTEIN-RELATED"/>
    <property type="match status" value="1"/>
</dbReference>
<evidence type="ECO:0000256" key="1">
    <source>
        <dbReference type="SAM" id="MobiDB-lite"/>
    </source>
</evidence>
<evidence type="ECO:0000313" key="4">
    <source>
        <dbReference type="EMBL" id="TYT75589.1"/>
    </source>
</evidence>
<keyword evidence="2" id="KW-0732">Signal</keyword>
<dbReference type="Gene3D" id="2.60.120.1440">
    <property type="match status" value="1"/>
</dbReference>
<protein>
    <submittedName>
        <fullName evidence="4">FecR domain-containing protein</fullName>
    </submittedName>
</protein>
<dbReference type="Proteomes" id="UP000321899">
    <property type="component" value="Unassembled WGS sequence"/>
</dbReference>
<dbReference type="RefSeq" id="WP_139446510.1">
    <property type="nucleotide sequence ID" value="NZ_VDMB01000003.1"/>
</dbReference>
<dbReference type="AlphaFoldDB" id="A0A5Q4VD12"/>
<dbReference type="Pfam" id="PF04773">
    <property type="entry name" value="FecR"/>
    <property type="match status" value="1"/>
</dbReference>